<dbReference type="InterPro" id="IPR040256">
    <property type="entry name" value="At4g02000-like"/>
</dbReference>
<evidence type="ECO:0000313" key="2">
    <source>
        <dbReference type="EMBL" id="KAL1200359.1"/>
    </source>
</evidence>
<dbReference type="InterPro" id="IPR025836">
    <property type="entry name" value="Zn_knuckle_CX2CX4HX4C"/>
</dbReference>
<dbReference type="Pfam" id="PF14392">
    <property type="entry name" value="zf-CCHC_4"/>
    <property type="match status" value="1"/>
</dbReference>
<name>A0ABD1A0S6_CARAN</name>
<sequence length="143" mass="16360">MECYDVAAIEEIADYIRQVVEVAFDPLKPQSKGYIRVHVLFDVSKPLRNNKEFELRSGGVVKISFKYERIRKRCFQCQRLTHDKSRCPFNPINRQLVATGVLKGVPETRVPKISEDDPLFGELTDNDVGLDVVITYVSKITVT</sequence>
<keyword evidence="3" id="KW-1185">Reference proteome</keyword>
<dbReference type="PANTHER" id="PTHR31286:SF178">
    <property type="entry name" value="DUF4283 DOMAIN-CONTAINING PROTEIN"/>
    <property type="match status" value="1"/>
</dbReference>
<organism evidence="2 3">
    <name type="scientific">Cardamine amara subsp. amara</name>
    <dbReference type="NCBI Taxonomy" id="228776"/>
    <lineage>
        <taxon>Eukaryota</taxon>
        <taxon>Viridiplantae</taxon>
        <taxon>Streptophyta</taxon>
        <taxon>Embryophyta</taxon>
        <taxon>Tracheophyta</taxon>
        <taxon>Spermatophyta</taxon>
        <taxon>Magnoliopsida</taxon>
        <taxon>eudicotyledons</taxon>
        <taxon>Gunneridae</taxon>
        <taxon>Pentapetalae</taxon>
        <taxon>rosids</taxon>
        <taxon>malvids</taxon>
        <taxon>Brassicales</taxon>
        <taxon>Brassicaceae</taxon>
        <taxon>Cardamineae</taxon>
        <taxon>Cardamine</taxon>
    </lineage>
</organism>
<protein>
    <recommendedName>
        <fullName evidence="1">Zinc knuckle CX2CX4HX4C domain-containing protein</fullName>
    </recommendedName>
</protein>
<dbReference type="AlphaFoldDB" id="A0ABD1A0S6"/>
<accession>A0ABD1A0S6</accession>
<gene>
    <name evidence="2" type="ORF">V5N11_017608</name>
</gene>
<proteinExistence type="predicted"/>
<dbReference type="Proteomes" id="UP001558713">
    <property type="component" value="Unassembled WGS sequence"/>
</dbReference>
<feature type="domain" description="Zinc knuckle CX2CX4HX4C" evidence="1">
    <location>
        <begin position="41"/>
        <end position="89"/>
    </location>
</feature>
<evidence type="ECO:0000313" key="3">
    <source>
        <dbReference type="Proteomes" id="UP001558713"/>
    </source>
</evidence>
<dbReference type="EMBL" id="JBANAX010000622">
    <property type="protein sequence ID" value="KAL1200359.1"/>
    <property type="molecule type" value="Genomic_DNA"/>
</dbReference>
<reference evidence="2 3" key="1">
    <citation type="submission" date="2024-04" db="EMBL/GenBank/DDBJ databases">
        <title>Genome assembly C_amara_ONT_v2.</title>
        <authorList>
            <person name="Yant L."/>
            <person name="Moore C."/>
            <person name="Slenker M."/>
        </authorList>
    </citation>
    <scope>NUCLEOTIDE SEQUENCE [LARGE SCALE GENOMIC DNA]</scope>
    <source>
        <tissue evidence="2">Leaf</tissue>
    </source>
</reference>
<comment type="caution">
    <text evidence="2">The sequence shown here is derived from an EMBL/GenBank/DDBJ whole genome shotgun (WGS) entry which is preliminary data.</text>
</comment>
<evidence type="ECO:0000259" key="1">
    <source>
        <dbReference type="Pfam" id="PF14392"/>
    </source>
</evidence>
<dbReference type="PANTHER" id="PTHR31286">
    <property type="entry name" value="GLYCINE-RICH CELL WALL STRUCTURAL PROTEIN 1.8-LIKE"/>
    <property type="match status" value="1"/>
</dbReference>